<sequence>MGQNIYEGNLEFDLDNVIFPINELIYKSLKEPITYYIGFYKPSEDHT</sequence>
<organism evidence="1 2">
    <name type="scientific">Taylorella equigenitalis ATCC 35865</name>
    <dbReference type="NCBI Taxonomy" id="743973"/>
    <lineage>
        <taxon>Bacteria</taxon>
        <taxon>Pseudomonadati</taxon>
        <taxon>Pseudomonadota</taxon>
        <taxon>Betaproteobacteria</taxon>
        <taxon>Burkholderiales</taxon>
        <taxon>Alcaligenaceae</taxon>
        <taxon>Taylorella</taxon>
    </lineage>
</organism>
<keyword evidence="2" id="KW-1185">Reference proteome</keyword>
<dbReference type="EMBL" id="CP003264">
    <property type="protein sequence ID" value="AFN35237.1"/>
    <property type="molecule type" value="Genomic_DNA"/>
</dbReference>
<evidence type="ECO:0000313" key="2">
    <source>
        <dbReference type="Proteomes" id="UP000003121"/>
    </source>
</evidence>
<accession>A0ABN4ATR0</accession>
<gene>
    <name evidence="1" type="ORF">KUI_0136</name>
</gene>
<evidence type="ECO:0000313" key="1">
    <source>
        <dbReference type="EMBL" id="AFN35237.1"/>
    </source>
</evidence>
<reference evidence="1 2" key="1">
    <citation type="journal article" date="2012" name="Vet. Microbiol.">
        <title>Comparative genomic analyses of the Taylorellae.</title>
        <authorList>
            <person name="Hauser H."/>
            <person name="Richter D.C."/>
            <person name="van Tonder A."/>
            <person name="Clark L."/>
            <person name="Preston A."/>
        </authorList>
    </citation>
    <scope>NUCLEOTIDE SEQUENCE [LARGE SCALE GENOMIC DNA]</scope>
    <source>
        <strain evidence="1 2">ATCC 35865</strain>
    </source>
</reference>
<dbReference type="Proteomes" id="UP000003121">
    <property type="component" value="Chromosome"/>
</dbReference>
<protein>
    <submittedName>
        <fullName evidence="1">Uncharacterized protein</fullName>
    </submittedName>
</protein>
<proteinExistence type="predicted"/>
<name>A0ABN4ATR0_9BURK</name>